<evidence type="ECO:0000259" key="4">
    <source>
        <dbReference type="PROSITE" id="PS50075"/>
    </source>
</evidence>
<keyword evidence="3" id="KW-0597">Phosphoprotein</keyword>
<evidence type="ECO:0000256" key="2">
    <source>
        <dbReference type="ARBA" id="ARBA00022450"/>
    </source>
</evidence>
<dbReference type="InterPro" id="IPR023213">
    <property type="entry name" value="CAT-like_dom_sf"/>
</dbReference>
<dbReference type="InterPro" id="IPR009081">
    <property type="entry name" value="PP-bd_ACP"/>
</dbReference>
<dbReference type="PANTHER" id="PTHR45527">
    <property type="entry name" value="NONRIBOSOMAL PEPTIDE SYNTHETASE"/>
    <property type="match status" value="1"/>
</dbReference>
<comment type="caution">
    <text evidence="5">The sequence shown here is derived from an EMBL/GenBank/DDBJ whole genome shotgun (WGS) entry which is preliminary data.</text>
</comment>
<organism evidence="5 6">
    <name type="scientific">Micromonospora maritima</name>
    <dbReference type="NCBI Taxonomy" id="986711"/>
    <lineage>
        <taxon>Bacteria</taxon>
        <taxon>Bacillati</taxon>
        <taxon>Actinomycetota</taxon>
        <taxon>Actinomycetes</taxon>
        <taxon>Micromonosporales</taxon>
        <taxon>Micromonosporaceae</taxon>
        <taxon>Micromonospora</taxon>
    </lineage>
</organism>
<dbReference type="InterPro" id="IPR036736">
    <property type="entry name" value="ACP-like_sf"/>
</dbReference>
<keyword evidence="6" id="KW-1185">Reference proteome</keyword>
<gene>
    <name evidence="5" type="ORF">ACIBP4_28070</name>
</gene>
<keyword evidence="2" id="KW-0596">Phosphopantetheine</keyword>
<sequence>MTAPAHARPDAPPTAADLADLFRDETGAAGCGPDDSFFRAGGSSLDAMRLVARLQQRYRVPVTLADLFAQSTPRGLAERLATLATTAEPARRRSLGVTARRRRHGSPLSLGQRLFYDMDRASGGLSFFNAVDVFRLTGDVDPDAVVAAVDGLLARQWALRTVVEESDGTPVQRVVDRAAPIRHVDLRGAPPARLRRLIRRENLTGFDLHADVPARFTLVRVADDEWQLVSCVHHIAYDGVSRGLILDELAQGYVARVGAGPEPTPPAVQYVDFAEWQNDTLTGERLDAHLAGMAGMLERPAPRLTGDRGPVRGHVVRTGHFTVPAGTEDGLRAVAARRGVSYFSLLAAGLARFAAGHTGESRQVFGMQVANRGWPGSDRVVGCFSNLLPVAVELDPDASAPEHLAAVHEATGRALRHEEMPFEHAVGLLAARGRDVAGRGHLPSLGLAFHPVSRSVRDLPGCVLEVRPAVEIGDEVDPTSFGLVLELWSDGGLRGITRHLVDSWPGDSFGAAEHGLRDALTDLAALPDPARADGRTDAMPA</sequence>
<dbReference type="InterPro" id="IPR001242">
    <property type="entry name" value="Condensation_dom"/>
</dbReference>
<dbReference type="PANTHER" id="PTHR45527:SF1">
    <property type="entry name" value="FATTY ACID SYNTHASE"/>
    <property type="match status" value="1"/>
</dbReference>
<evidence type="ECO:0000313" key="5">
    <source>
        <dbReference type="EMBL" id="MFI7266148.1"/>
    </source>
</evidence>
<name>A0ABW7ZUL6_9ACTN</name>
<dbReference type="Pfam" id="PF00550">
    <property type="entry name" value="PP-binding"/>
    <property type="match status" value="1"/>
</dbReference>
<dbReference type="SUPFAM" id="SSF52777">
    <property type="entry name" value="CoA-dependent acyltransferases"/>
    <property type="match status" value="2"/>
</dbReference>
<dbReference type="PROSITE" id="PS00012">
    <property type="entry name" value="PHOSPHOPANTETHEINE"/>
    <property type="match status" value="1"/>
</dbReference>
<dbReference type="PROSITE" id="PS50075">
    <property type="entry name" value="CARRIER"/>
    <property type="match status" value="1"/>
</dbReference>
<dbReference type="InterPro" id="IPR020806">
    <property type="entry name" value="PKS_PP-bd"/>
</dbReference>
<dbReference type="Gene3D" id="3.30.559.10">
    <property type="entry name" value="Chloramphenicol acetyltransferase-like domain"/>
    <property type="match status" value="1"/>
</dbReference>
<comment type="cofactor">
    <cofactor evidence="1">
        <name>pantetheine 4'-phosphate</name>
        <dbReference type="ChEBI" id="CHEBI:47942"/>
    </cofactor>
</comment>
<feature type="domain" description="Carrier" evidence="4">
    <location>
        <begin position="9"/>
        <end position="84"/>
    </location>
</feature>
<accession>A0ABW7ZUL6</accession>
<dbReference type="SUPFAM" id="SSF47336">
    <property type="entry name" value="ACP-like"/>
    <property type="match status" value="1"/>
</dbReference>
<proteinExistence type="predicted"/>
<dbReference type="Gene3D" id="3.30.559.30">
    <property type="entry name" value="Nonribosomal peptide synthetase, condensation domain"/>
    <property type="match status" value="1"/>
</dbReference>
<dbReference type="SMART" id="SM00823">
    <property type="entry name" value="PKS_PP"/>
    <property type="match status" value="1"/>
</dbReference>
<dbReference type="Gene3D" id="1.10.1200.10">
    <property type="entry name" value="ACP-like"/>
    <property type="match status" value="1"/>
</dbReference>
<dbReference type="InterPro" id="IPR006162">
    <property type="entry name" value="Ppantetheine_attach_site"/>
</dbReference>
<evidence type="ECO:0000256" key="3">
    <source>
        <dbReference type="ARBA" id="ARBA00022553"/>
    </source>
</evidence>
<dbReference type="EMBL" id="JBITLE010000016">
    <property type="protein sequence ID" value="MFI7266148.1"/>
    <property type="molecule type" value="Genomic_DNA"/>
</dbReference>
<dbReference type="RefSeq" id="WP_396769731.1">
    <property type="nucleotide sequence ID" value="NZ_JBITLA010000006.1"/>
</dbReference>
<protein>
    <submittedName>
        <fullName evidence="5">Condensation domain-containing protein</fullName>
    </submittedName>
</protein>
<dbReference type="Pfam" id="PF00668">
    <property type="entry name" value="Condensation"/>
    <property type="match status" value="1"/>
</dbReference>
<reference evidence="5 6" key="1">
    <citation type="submission" date="2024-10" db="EMBL/GenBank/DDBJ databases">
        <title>The Natural Products Discovery Center: Release of the First 8490 Sequenced Strains for Exploring Actinobacteria Biosynthetic Diversity.</title>
        <authorList>
            <person name="Kalkreuter E."/>
            <person name="Kautsar S.A."/>
            <person name="Yang D."/>
            <person name="Bader C.D."/>
            <person name="Teijaro C.N."/>
            <person name="Fluegel L."/>
            <person name="Davis C.M."/>
            <person name="Simpson J.R."/>
            <person name="Lauterbach L."/>
            <person name="Steele A.D."/>
            <person name="Gui C."/>
            <person name="Meng S."/>
            <person name="Li G."/>
            <person name="Viehrig K."/>
            <person name="Ye F."/>
            <person name="Su P."/>
            <person name="Kiefer A.F."/>
            <person name="Nichols A."/>
            <person name="Cepeda A.J."/>
            <person name="Yan W."/>
            <person name="Fan B."/>
            <person name="Jiang Y."/>
            <person name="Adhikari A."/>
            <person name="Zheng C.-J."/>
            <person name="Schuster L."/>
            <person name="Cowan T.M."/>
            <person name="Smanski M.J."/>
            <person name="Chevrette M.G."/>
            <person name="De Carvalho L.P.S."/>
            <person name="Shen B."/>
        </authorList>
    </citation>
    <scope>NUCLEOTIDE SEQUENCE [LARGE SCALE GENOMIC DNA]</scope>
    <source>
        <strain evidence="5 6">NPDC049845</strain>
    </source>
</reference>
<evidence type="ECO:0000256" key="1">
    <source>
        <dbReference type="ARBA" id="ARBA00001957"/>
    </source>
</evidence>
<dbReference type="Proteomes" id="UP001612812">
    <property type="component" value="Unassembled WGS sequence"/>
</dbReference>
<evidence type="ECO:0000313" key="6">
    <source>
        <dbReference type="Proteomes" id="UP001612812"/>
    </source>
</evidence>